<dbReference type="InterPro" id="IPR001638">
    <property type="entry name" value="Solute-binding_3/MltF_N"/>
</dbReference>
<name>A0A0H4QFD4_9LACO</name>
<feature type="chain" id="PRO_5005208412" description="Solute-binding protein family 3/N-terminal domain-containing protein" evidence="4">
    <location>
        <begin position="33"/>
        <end position="325"/>
    </location>
</feature>
<dbReference type="EMBL" id="CP012034">
    <property type="protein sequence ID" value="AKP67114.1"/>
    <property type="molecule type" value="Genomic_DNA"/>
</dbReference>
<accession>A0A0H4QFD4</accession>
<keyword evidence="7" id="KW-1185">Reference proteome</keyword>
<feature type="signal peptide" evidence="4">
    <location>
        <begin position="1"/>
        <end position="32"/>
    </location>
</feature>
<comment type="subcellular location">
    <subcellularLocation>
        <location evidence="1">Periplasm</location>
    </subcellularLocation>
</comment>
<reference evidence="7" key="1">
    <citation type="submission" date="2015-07" db="EMBL/GenBank/DDBJ databases">
        <title>Lactobacillus ginsenosidimutans/EMML 3141/ whole genome sequencing.</title>
        <authorList>
            <person name="Kim M.K."/>
            <person name="Im W.-T."/>
            <person name="Srinivasan S."/>
            <person name="Lee J.-J."/>
        </authorList>
    </citation>
    <scope>NUCLEOTIDE SEQUENCE [LARGE SCALE GENOMIC DNA]</scope>
    <source>
        <strain evidence="7">EMML 3041</strain>
    </source>
</reference>
<dbReference type="Proteomes" id="UP000036106">
    <property type="component" value="Chromosome"/>
</dbReference>
<proteinExistence type="inferred from homology"/>
<dbReference type="PATRIC" id="fig|1007676.4.peg.1168"/>
<dbReference type="OrthoDB" id="2275264at2"/>
<dbReference type="PANTHER" id="PTHR30024">
    <property type="entry name" value="ALIPHATIC SULFONATES-BINDING PROTEIN-RELATED"/>
    <property type="match status" value="1"/>
</dbReference>
<evidence type="ECO:0000313" key="7">
    <source>
        <dbReference type="Proteomes" id="UP000036106"/>
    </source>
</evidence>
<keyword evidence="3 4" id="KW-0732">Signal</keyword>
<dbReference type="STRING" id="1007676.ABM34_05895"/>
<dbReference type="PANTHER" id="PTHR30024:SF47">
    <property type="entry name" value="TAURINE-BINDING PERIPLASMIC PROTEIN"/>
    <property type="match status" value="1"/>
</dbReference>
<evidence type="ECO:0000256" key="2">
    <source>
        <dbReference type="ARBA" id="ARBA00010742"/>
    </source>
</evidence>
<evidence type="ECO:0000259" key="5">
    <source>
        <dbReference type="SMART" id="SM00062"/>
    </source>
</evidence>
<gene>
    <name evidence="6" type="ORF">ABM34_05895</name>
</gene>
<feature type="domain" description="Solute-binding protein family 3/N-terminal" evidence="5">
    <location>
        <begin position="44"/>
        <end position="259"/>
    </location>
</feature>
<organism evidence="6 7">
    <name type="scientific">Companilactobacillus ginsenosidimutans</name>
    <dbReference type="NCBI Taxonomy" id="1007676"/>
    <lineage>
        <taxon>Bacteria</taxon>
        <taxon>Bacillati</taxon>
        <taxon>Bacillota</taxon>
        <taxon>Bacilli</taxon>
        <taxon>Lactobacillales</taxon>
        <taxon>Lactobacillaceae</taxon>
        <taxon>Companilactobacillus</taxon>
    </lineage>
</organism>
<evidence type="ECO:0000313" key="6">
    <source>
        <dbReference type="EMBL" id="AKP67114.1"/>
    </source>
</evidence>
<evidence type="ECO:0000256" key="3">
    <source>
        <dbReference type="ARBA" id="ARBA00022729"/>
    </source>
</evidence>
<sequence length="325" mass="35166">MTRVMKKLGLIFAAVLLLVSSLPLLNTQSAKAADSTTDASANTTITIGTTQSVASLPLYVAQGSKYFETHNVTVALKQYKTTSALNDAIKAGTVNAAVTDLVNFTTIQKNNKSWKIASAVTGYNGLVANKKFKNIHDLKGKTIAINKKDGTRLYLKNLLKKNHMKLSDVKLKNVADQSTRTKNLKSKKVDAAVVADPFISNAKKSGAKVINKQNASNKNGDIIAVSSDLTTKKVTDVNNLFNGFDDAVKDLNKMGLTPSDTLLLQLGATRKGAVAMNDLDLKFAKAKRVKIADYDKTVNYAKSYKLIKSKQSLSHSQVKIDKVAK</sequence>
<dbReference type="Pfam" id="PF09084">
    <property type="entry name" value="NMT1"/>
    <property type="match status" value="1"/>
</dbReference>
<dbReference type="RefSeq" id="WP_048704213.1">
    <property type="nucleotide sequence ID" value="NZ_CP012034.1"/>
</dbReference>
<evidence type="ECO:0000256" key="1">
    <source>
        <dbReference type="ARBA" id="ARBA00004418"/>
    </source>
</evidence>
<dbReference type="SUPFAM" id="SSF53850">
    <property type="entry name" value="Periplasmic binding protein-like II"/>
    <property type="match status" value="1"/>
</dbReference>
<dbReference type="KEGG" id="lgn:ABM34_05895"/>
<dbReference type="SMART" id="SM00062">
    <property type="entry name" value="PBPb"/>
    <property type="match status" value="1"/>
</dbReference>
<dbReference type="Gene3D" id="3.40.190.10">
    <property type="entry name" value="Periplasmic binding protein-like II"/>
    <property type="match status" value="2"/>
</dbReference>
<evidence type="ECO:0000256" key="4">
    <source>
        <dbReference type="SAM" id="SignalP"/>
    </source>
</evidence>
<comment type="similarity">
    <text evidence="2">Belongs to the bacterial solute-binding protein SsuA/TauA family.</text>
</comment>
<dbReference type="InterPro" id="IPR015168">
    <property type="entry name" value="SsuA/THI5"/>
</dbReference>
<dbReference type="GO" id="GO:0042597">
    <property type="term" value="C:periplasmic space"/>
    <property type="evidence" value="ECO:0007669"/>
    <property type="project" value="UniProtKB-SubCell"/>
</dbReference>
<dbReference type="AlphaFoldDB" id="A0A0H4QFD4"/>
<protein>
    <recommendedName>
        <fullName evidence="5">Solute-binding protein family 3/N-terminal domain-containing protein</fullName>
    </recommendedName>
</protein>